<reference evidence="1" key="1">
    <citation type="submission" date="2020-05" db="EMBL/GenBank/DDBJ databases">
        <authorList>
            <person name="Delgado-Blas J."/>
        </authorList>
    </citation>
    <scope>NUCLEOTIDE SEQUENCE</scope>
    <source>
        <strain evidence="1">BB1454</strain>
    </source>
</reference>
<organism evidence="1 2">
    <name type="scientific">Comamonas aquatica</name>
    <dbReference type="NCBI Taxonomy" id="225991"/>
    <lineage>
        <taxon>Bacteria</taxon>
        <taxon>Pseudomonadati</taxon>
        <taxon>Pseudomonadota</taxon>
        <taxon>Betaproteobacteria</taxon>
        <taxon>Burkholderiales</taxon>
        <taxon>Comamonadaceae</taxon>
        <taxon>Comamonas</taxon>
    </lineage>
</organism>
<name>A0AA35GL69_9BURK</name>
<evidence type="ECO:0000313" key="2">
    <source>
        <dbReference type="Proteomes" id="UP000834458"/>
    </source>
</evidence>
<accession>A0AA35GL69</accession>
<evidence type="ECO:0000313" key="1">
    <source>
        <dbReference type="EMBL" id="CAB5697900.1"/>
    </source>
</evidence>
<gene>
    <name evidence="1" type="ORF">GHA_02504</name>
</gene>
<dbReference type="EMBL" id="CAHPSC010000036">
    <property type="protein sequence ID" value="CAB5697900.1"/>
    <property type="molecule type" value="Genomic_DNA"/>
</dbReference>
<comment type="caution">
    <text evidence="1">The sequence shown here is derived from an EMBL/GenBank/DDBJ whole genome shotgun (WGS) entry which is preliminary data.</text>
</comment>
<protein>
    <submittedName>
        <fullName evidence="1">Uncharacterized protein</fullName>
    </submittedName>
</protein>
<dbReference type="Proteomes" id="UP000834458">
    <property type="component" value="Unassembled WGS sequence"/>
</dbReference>
<dbReference type="RefSeq" id="WP_234688341.1">
    <property type="nucleotide sequence ID" value="NZ_LR813086.1"/>
</dbReference>
<proteinExistence type="predicted"/>
<sequence>MQQRHCYTQQGTRLPGTSRDVCLQIVQNGYFVDWSLPEAREAAPVQVRAQDKPQRLVSAPAPGAGAAQTEDAQFLEWKKKQETDQAMTALAIRNAGPRLQGTLSNLQR</sequence>
<dbReference type="AlphaFoldDB" id="A0AA35GL69"/>